<dbReference type="InterPro" id="IPR050482">
    <property type="entry name" value="Sensor_HK_TwoCompSys"/>
</dbReference>
<evidence type="ECO:0000256" key="9">
    <source>
        <dbReference type="SAM" id="MobiDB-lite"/>
    </source>
</evidence>
<dbReference type="Pfam" id="PF07730">
    <property type="entry name" value="HisKA_3"/>
    <property type="match status" value="1"/>
</dbReference>
<dbReference type="InterPro" id="IPR036890">
    <property type="entry name" value="HATPase_C_sf"/>
</dbReference>
<sequence>MSMRTLKWCTILLPPVIIGGFEYVRHDFMLHLLSMETGNLYITLLTLLLSYIFGTWMFRRIETMNETIAAEKAKRAVYEERERLAEELHDNIAQVLFFLNVQLTKGQLSEAREAVSEIDHHLRQAIFNLRTAPEEGATFESRLRAWLEEWSGLTGIAVEPVLVLDGETIPPSAEVALFSIVREAFTNIRKHSQADQAFFELGRSADGVRWRLRIADNGVGCSPEEAGGASGGRYGLVMLRKRALELGAELQLQSPPGGGTELVLTGETKREGGKL</sequence>
<name>A0ABU9DU55_9BACL</name>
<evidence type="ECO:0000256" key="4">
    <source>
        <dbReference type="ARBA" id="ARBA00022679"/>
    </source>
</evidence>
<comment type="caution">
    <text evidence="13">The sequence shown here is derived from an EMBL/GenBank/DDBJ whole genome shotgun (WGS) entry which is preliminary data.</text>
</comment>
<evidence type="ECO:0000256" key="6">
    <source>
        <dbReference type="ARBA" id="ARBA00022777"/>
    </source>
</evidence>
<protein>
    <recommendedName>
        <fullName evidence="2">histidine kinase</fullName>
        <ecNumber evidence="2">2.7.13.3</ecNumber>
    </recommendedName>
</protein>
<evidence type="ECO:0000256" key="2">
    <source>
        <dbReference type="ARBA" id="ARBA00012438"/>
    </source>
</evidence>
<keyword evidence="5" id="KW-0547">Nucleotide-binding</keyword>
<evidence type="ECO:0000259" key="12">
    <source>
        <dbReference type="Pfam" id="PF07730"/>
    </source>
</evidence>
<keyword evidence="8" id="KW-0902">Two-component regulatory system</keyword>
<comment type="catalytic activity">
    <reaction evidence="1">
        <text>ATP + protein L-histidine = ADP + protein N-phospho-L-histidine.</text>
        <dbReference type="EC" id="2.7.13.3"/>
    </reaction>
</comment>
<dbReference type="PANTHER" id="PTHR24421:SF10">
    <property type="entry name" value="NITRATE_NITRITE SENSOR PROTEIN NARQ"/>
    <property type="match status" value="1"/>
</dbReference>
<dbReference type="EMBL" id="JBBPCC010000020">
    <property type="protein sequence ID" value="MEK8131278.1"/>
    <property type="molecule type" value="Genomic_DNA"/>
</dbReference>
<organism evidence="13 14">
    <name type="scientific">Paenibacillus filicis</name>
    <dbReference type="NCBI Taxonomy" id="669464"/>
    <lineage>
        <taxon>Bacteria</taxon>
        <taxon>Bacillati</taxon>
        <taxon>Bacillota</taxon>
        <taxon>Bacilli</taxon>
        <taxon>Bacillales</taxon>
        <taxon>Paenibacillaceae</taxon>
        <taxon>Paenibacillus</taxon>
    </lineage>
</organism>
<keyword evidence="4" id="KW-0808">Transferase</keyword>
<dbReference type="InterPro" id="IPR003594">
    <property type="entry name" value="HATPase_dom"/>
</dbReference>
<evidence type="ECO:0000256" key="8">
    <source>
        <dbReference type="ARBA" id="ARBA00023012"/>
    </source>
</evidence>
<evidence type="ECO:0000259" key="11">
    <source>
        <dbReference type="Pfam" id="PF02518"/>
    </source>
</evidence>
<proteinExistence type="predicted"/>
<dbReference type="RefSeq" id="WP_341418414.1">
    <property type="nucleotide sequence ID" value="NZ_JBBPCC010000020.1"/>
</dbReference>
<reference evidence="13 14" key="1">
    <citation type="submission" date="2024-04" db="EMBL/GenBank/DDBJ databases">
        <title>draft genome sequnece of Paenibacillus filicis.</title>
        <authorList>
            <person name="Kim D.-U."/>
        </authorList>
    </citation>
    <scope>NUCLEOTIDE SEQUENCE [LARGE SCALE GENOMIC DNA]</scope>
    <source>
        <strain evidence="13 14">KACC14197</strain>
    </source>
</reference>
<dbReference type="CDD" id="cd16917">
    <property type="entry name" value="HATPase_UhpB-NarQ-NarX-like"/>
    <property type="match status" value="1"/>
</dbReference>
<keyword evidence="10" id="KW-0812">Transmembrane</keyword>
<dbReference type="SUPFAM" id="SSF55874">
    <property type="entry name" value="ATPase domain of HSP90 chaperone/DNA topoisomerase II/histidine kinase"/>
    <property type="match status" value="1"/>
</dbReference>
<keyword evidence="10" id="KW-0472">Membrane</keyword>
<keyword evidence="3" id="KW-0597">Phosphoprotein</keyword>
<feature type="domain" description="Histidine kinase/HSP90-like ATPase" evidence="11">
    <location>
        <begin position="174"/>
        <end position="265"/>
    </location>
</feature>
<feature type="domain" description="Signal transduction histidine kinase subgroup 3 dimerisation and phosphoacceptor" evidence="12">
    <location>
        <begin position="80"/>
        <end position="131"/>
    </location>
</feature>
<dbReference type="Gene3D" id="3.30.565.10">
    <property type="entry name" value="Histidine kinase-like ATPase, C-terminal domain"/>
    <property type="match status" value="1"/>
</dbReference>
<keyword evidence="7 13" id="KW-0067">ATP-binding</keyword>
<evidence type="ECO:0000256" key="10">
    <source>
        <dbReference type="SAM" id="Phobius"/>
    </source>
</evidence>
<evidence type="ECO:0000313" key="13">
    <source>
        <dbReference type="EMBL" id="MEK8131278.1"/>
    </source>
</evidence>
<dbReference type="PANTHER" id="PTHR24421">
    <property type="entry name" value="NITRATE/NITRITE SENSOR PROTEIN NARX-RELATED"/>
    <property type="match status" value="1"/>
</dbReference>
<gene>
    <name evidence="13" type="ORF">WMW72_25555</name>
</gene>
<accession>A0ABU9DU55</accession>
<evidence type="ECO:0000256" key="3">
    <source>
        <dbReference type="ARBA" id="ARBA00022553"/>
    </source>
</evidence>
<evidence type="ECO:0000313" key="14">
    <source>
        <dbReference type="Proteomes" id="UP001469365"/>
    </source>
</evidence>
<dbReference type="EC" id="2.7.13.3" evidence="2"/>
<evidence type="ECO:0000256" key="7">
    <source>
        <dbReference type="ARBA" id="ARBA00022840"/>
    </source>
</evidence>
<keyword evidence="10" id="KW-1133">Transmembrane helix</keyword>
<keyword evidence="14" id="KW-1185">Reference proteome</keyword>
<evidence type="ECO:0000256" key="1">
    <source>
        <dbReference type="ARBA" id="ARBA00000085"/>
    </source>
</evidence>
<dbReference type="InterPro" id="IPR011712">
    <property type="entry name" value="Sig_transdc_His_kin_sub3_dim/P"/>
</dbReference>
<feature type="transmembrane region" description="Helical" evidence="10">
    <location>
        <begin position="38"/>
        <end position="58"/>
    </location>
</feature>
<dbReference type="Gene3D" id="1.20.5.1930">
    <property type="match status" value="1"/>
</dbReference>
<keyword evidence="6" id="KW-0418">Kinase</keyword>
<dbReference type="Pfam" id="PF02518">
    <property type="entry name" value="HATPase_c"/>
    <property type="match status" value="1"/>
</dbReference>
<evidence type="ECO:0000256" key="5">
    <source>
        <dbReference type="ARBA" id="ARBA00022741"/>
    </source>
</evidence>
<dbReference type="Proteomes" id="UP001469365">
    <property type="component" value="Unassembled WGS sequence"/>
</dbReference>
<dbReference type="GO" id="GO:0005524">
    <property type="term" value="F:ATP binding"/>
    <property type="evidence" value="ECO:0007669"/>
    <property type="project" value="UniProtKB-KW"/>
</dbReference>
<feature type="region of interest" description="Disordered" evidence="9">
    <location>
        <begin position="255"/>
        <end position="275"/>
    </location>
</feature>